<dbReference type="Pfam" id="PF00188">
    <property type="entry name" value="CAP"/>
    <property type="match status" value="1"/>
</dbReference>
<sequence length="100" mass="11355">MYSNRGDTGENLAYNLGGSYDPEGVLVRWVEEEENIEYPANGHLTQVLWRATKYVGCHEATTLFNGQVCAMQVCRYKKPGNCAVDANNWLWYVLQDDSLC</sequence>
<dbReference type="EMBL" id="JALLPB020000150">
    <property type="protein sequence ID" value="KAL3816418.1"/>
    <property type="molecule type" value="Genomic_DNA"/>
</dbReference>
<evidence type="ECO:0000313" key="2">
    <source>
        <dbReference type="EMBL" id="KAL3816418.1"/>
    </source>
</evidence>
<dbReference type="InterPro" id="IPR014044">
    <property type="entry name" value="CAP_dom"/>
</dbReference>
<feature type="domain" description="SCP" evidence="1">
    <location>
        <begin position="9"/>
        <end position="58"/>
    </location>
</feature>
<dbReference type="InterPro" id="IPR001283">
    <property type="entry name" value="CRISP-related"/>
</dbReference>
<proteinExistence type="predicted"/>
<accession>A0ABD3RW47</accession>
<dbReference type="Proteomes" id="UP001530377">
    <property type="component" value="Unassembled WGS sequence"/>
</dbReference>
<organism evidence="2 3">
    <name type="scientific">Cyclostephanos tholiformis</name>
    <dbReference type="NCBI Taxonomy" id="382380"/>
    <lineage>
        <taxon>Eukaryota</taxon>
        <taxon>Sar</taxon>
        <taxon>Stramenopiles</taxon>
        <taxon>Ochrophyta</taxon>
        <taxon>Bacillariophyta</taxon>
        <taxon>Coscinodiscophyceae</taxon>
        <taxon>Thalassiosirophycidae</taxon>
        <taxon>Stephanodiscales</taxon>
        <taxon>Stephanodiscaceae</taxon>
        <taxon>Cyclostephanos</taxon>
    </lineage>
</organism>
<dbReference type="AlphaFoldDB" id="A0ABD3RW47"/>
<keyword evidence="3" id="KW-1185">Reference proteome</keyword>
<name>A0ABD3RW47_9STRA</name>
<gene>
    <name evidence="2" type="ORF">ACHAXA_007354</name>
</gene>
<dbReference type="PANTHER" id="PTHR10334">
    <property type="entry name" value="CYSTEINE-RICH SECRETORY PROTEIN-RELATED"/>
    <property type="match status" value="1"/>
</dbReference>
<dbReference type="SUPFAM" id="SSF55797">
    <property type="entry name" value="PR-1-like"/>
    <property type="match status" value="1"/>
</dbReference>
<evidence type="ECO:0000313" key="3">
    <source>
        <dbReference type="Proteomes" id="UP001530377"/>
    </source>
</evidence>
<protein>
    <recommendedName>
        <fullName evidence="1">SCP domain-containing protein</fullName>
    </recommendedName>
</protein>
<dbReference type="InterPro" id="IPR035940">
    <property type="entry name" value="CAP_sf"/>
</dbReference>
<evidence type="ECO:0000259" key="1">
    <source>
        <dbReference type="Pfam" id="PF00188"/>
    </source>
</evidence>
<dbReference type="Gene3D" id="3.40.33.10">
    <property type="entry name" value="CAP"/>
    <property type="match status" value="1"/>
</dbReference>
<comment type="caution">
    <text evidence="2">The sequence shown here is derived from an EMBL/GenBank/DDBJ whole genome shotgun (WGS) entry which is preliminary data.</text>
</comment>
<reference evidence="2 3" key="1">
    <citation type="submission" date="2024-10" db="EMBL/GenBank/DDBJ databases">
        <title>Updated reference genomes for cyclostephanoid diatoms.</title>
        <authorList>
            <person name="Roberts W.R."/>
            <person name="Alverson A.J."/>
        </authorList>
    </citation>
    <scope>NUCLEOTIDE SEQUENCE [LARGE SCALE GENOMIC DNA]</scope>
    <source>
        <strain evidence="2 3">AJA228-03</strain>
    </source>
</reference>